<evidence type="ECO:0000259" key="4">
    <source>
        <dbReference type="PROSITE" id="PS50949"/>
    </source>
</evidence>
<dbReference type="Gene3D" id="1.10.10.10">
    <property type="entry name" value="Winged helix-like DNA-binding domain superfamily/Winged helix DNA-binding domain"/>
    <property type="match status" value="1"/>
</dbReference>
<dbReference type="PANTHER" id="PTHR43537">
    <property type="entry name" value="TRANSCRIPTIONAL REGULATOR, GNTR FAMILY"/>
    <property type="match status" value="1"/>
</dbReference>
<keyword evidence="6" id="KW-1185">Reference proteome</keyword>
<sequence>MIDRMKRGAADFVVPKVIGAEVARAFADHIIYLRWPPGMRLIEEDLCAHFNISRSPVRDAFQILEADGLIVRAAWRGVRVAPMSIADLDEVYKCRVALEGLVAAEAARAADEEALATLSGLLDEMRAAMAEKDVDTFFERNVAFTRALHQASGNHTLERLVSGIEKQALRYRYLAHQNTREIVDLAFDGDRKVFEAVSARKADLARREAVKMIRHAHRVIARVVGALDAPEPQSPSGAEPSPA</sequence>
<dbReference type="InterPro" id="IPR036390">
    <property type="entry name" value="WH_DNA-bd_sf"/>
</dbReference>
<dbReference type="Gene3D" id="1.20.120.530">
    <property type="entry name" value="GntR ligand-binding domain-like"/>
    <property type="match status" value="1"/>
</dbReference>
<keyword evidence="1" id="KW-0805">Transcription regulation</keyword>
<name>A0A974SIT8_9HYPH</name>
<dbReference type="Pfam" id="PF00392">
    <property type="entry name" value="GntR"/>
    <property type="match status" value="1"/>
</dbReference>
<feature type="domain" description="HTH gntR-type" evidence="4">
    <location>
        <begin position="16"/>
        <end position="83"/>
    </location>
</feature>
<proteinExistence type="predicted"/>
<reference evidence="5 6" key="1">
    <citation type="submission" date="2020-10" db="EMBL/GenBank/DDBJ databases">
        <title>Degradation of 1,4-Dioxane by Xanthobacter sp. YN2, via a Novel Group-2 Soluble Di-Iron Monooxygenase.</title>
        <authorList>
            <person name="Ma F."/>
            <person name="Wang Y."/>
            <person name="Yang J."/>
            <person name="Guo H."/>
            <person name="Su D."/>
            <person name="Yu L."/>
        </authorList>
    </citation>
    <scope>NUCLEOTIDE SEQUENCE [LARGE SCALE GENOMIC DNA]</scope>
    <source>
        <strain evidence="5 6">YN2</strain>
    </source>
</reference>
<dbReference type="GO" id="GO:0003700">
    <property type="term" value="F:DNA-binding transcription factor activity"/>
    <property type="evidence" value="ECO:0007669"/>
    <property type="project" value="InterPro"/>
</dbReference>
<dbReference type="EMBL" id="CP063362">
    <property type="protein sequence ID" value="QRG07075.1"/>
    <property type="molecule type" value="Genomic_DNA"/>
</dbReference>
<evidence type="ECO:0000256" key="3">
    <source>
        <dbReference type="ARBA" id="ARBA00023163"/>
    </source>
</evidence>
<keyword evidence="2" id="KW-0238">DNA-binding</keyword>
<evidence type="ECO:0000256" key="1">
    <source>
        <dbReference type="ARBA" id="ARBA00023015"/>
    </source>
</evidence>
<gene>
    <name evidence="5" type="ORF">EZH22_01080</name>
</gene>
<dbReference type="PROSITE" id="PS50949">
    <property type="entry name" value="HTH_GNTR"/>
    <property type="match status" value="1"/>
</dbReference>
<dbReference type="SMART" id="SM00895">
    <property type="entry name" value="FCD"/>
    <property type="match status" value="1"/>
</dbReference>
<dbReference type="Pfam" id="PF07729">
    <property type="entry name" value="FCD"/>
    <property type="match status" value="1"/>
</dbReference>
<dbReference type="SMART" id="SM00345">
    <property type="entry name" value="HTH_GNTR"/>
    <property type="match status" value="1"/>
</dbReference>
<dbReference type="KEGG" id="xdi:EZH22_01080"/>
<dbReference type="PANTHER" id="PTHR43537:SF24">
    <property type="entry name" value="GLUCONATE OPERON TRANSCRIPTIONAL REPRESSOR"/>
    <property type="match status" value="1"/>
</dbReference>
<dbReference type="InterPro" id="IPR008920">
    <property type="entry name" value="TF_FadR/GntR_C"/>
</dbReference>
<dbReference type="RefSeq" id="WP_203193988.1">
    <property type="nucleotide sequence ID" value="NZ_CP063362.1"/>
</dbReference>
<evidence type="ECO:0000313" key="5">
    <source>
        <dbReference type="EMBL" id="QRG07075.1"/>
    </source>
</evidence>
<keyword evidence="3" id="KW-0804">Transcription</keyword>
<dbReference type="SUPFAM" id="SSF46785">
    <property type="entry name" value="Winged helix' DNA-binding domain"/>
    <property type="match status" value="1"/>
</dbReference>
<evidence type="ECO:0000313" key="6">
    <source>
        <dbReference type="Proteomes" id="UP000596427"/>
    </source>
</evidence>
<dbReference type="AlphaFoldDB" id="A0A974SIT8"/>
<evidence type="ECO:0000256" key="2">
    <source>
        <dbReference type="ARBA" id="ARBA00023125"/>
    </source>
</evidence>
<organism evidence="5 6">
    <name type="scientific">Xanthobacter dioxanivorans</name>
    <dbReference type="NCBI Taxonomy" id="2528964"/>
    <lineage>
        <taxon>Bacteria</taxon>
        <taxon>Pseudomonadati</taxon>
        <taxon>Pseudomonadota</taxon>
        <taxon>Alphaproteobacteria</taxon>
        <taxon>Hyphomicrobiales</taxon>
        <taxon>Xanthobacteraceae</taxon>
        <taxon>Xanthobacter</taxon>
    </lineage>
</organism>
<dbReference type="Proteomes" id="UP000596427">
    <property type="component" value="Chromosome"/>
</dbReference>
<dbReference type="InterPro" id="IPR000524">
    <property type="entry name" value="Tscrpt_reg_HTH_GntR"/>
</dbReference>
<accession>A0A974SIT8</accession>
<dbReference type="GO" id="GO:0003677">
    <property type="term" value="F:DNA binding"/>
    <property type="evidence" value="ECO:0007669"/>
    <property type="project" value="UniProtKB-KW"/>
</dbReference>
<protein>
    <submittedName>
        <fullName evidence="5">GntR family transcriptional regulator</fullName>
    </submittedName>
</protein>
<dbReference type="CDD" id="cd07377">
    <property type="entry name" value="WHTH_GntR"/>
    <property type="match status" value="1"/>
</dbReference>
<dbReference type="InterPro" id="IPR011711">
    <property type="entry name" value="GntR_C"/>
</dbReference>
<dbReference type="SUPFAM" id="SSF48008">
    <property type="entry name" value="GntR ligand-binding domain-like"/>
    <property type="match status" value="1"/>
</dbReference>
<dbReference type="InterPro" id="IPR036388">
    <property type="entry name" value="WH-like_DNA-bd_sf"/>
</dbReference>